<name>A0ABW5XJG8_9SPHI</name>
<dbReference type="EMBL" id="JBHUON010000001">
    <property type="protein sequence ID" value="MFD2863227.1"/>
    <property type="molecule type" value="Genomic_DNA"/>
</dbReference>
<evidence type="ECO:0000313" key="2">
    <source>
        <dbReference type="EMBL" id="MFD2863227.1"/>
    </source>
</evidence>
<dbReference type="InterPro" id="IPR008969">
    <property type="entry name" value="CarboxyPept-like_regulatory"/>
</dbReference>
<evidence type="ECO:0000256" key="1">
    <source>
        <dbReference type="SAM" id="SignalP"/>
    </source>
</evidence>
<dbReference type="Proteomes" id="UP001597601">
    <property type="component" value="Unassembled WGS sequence"/>
</dbReference>
<reference evidence="3" key="1">
    <citation type="journal article" date="2019" name="Int. J. Syst. Evol. Microbiol.">
        <title>The Global Catalogue of Microorganisms (GCM) 10K type strain sequencing project: providing services to taxonomists for standard genome sequencing and annotation.</title>
        <authorList>
            <consortium name="The Broad Institute Genomics Platform"/>
            <consortium name="The Broad Institute Genome Sequencing Center for Infectious Disease"/>
            <person name="Wu L."/>
            <person name="Ma J."/>
        </authorList>
    </citation>
    <scope>NUCLEOTIDE SEQUENCE [LARGE SCALE GENOMIC DNA]</scope>
    <source>
        <strain evidence="3">KCTC 52232</strain>
    </source>
</reference>
<comment type="caution">
    <text evidence="2">The sequence shown here is derived from an EMBL/GenBank/DDBJ whole genome shotgun (WGS) entry which is preliminary data.</text>
</comment>
<gene>
    <name evidence="2" type="ORF">ACFSYC_00890</name>
</gene>
<evidence type="ECO:0000313" key="3">
    <source>
        <dbReference type="Proteomes" id="UP001597601"/>
    </source>
</evidence>
<feature type="chain" id="PRO_5046834083" evidence="1">
    <location>
        <begin position="27"/>
        <end position="919"/>
    </location>
</feature>
<sequence length="919" mass="101089">MKIKARYTLVIVGCLMAGLLAFTQKAEDPIDKVVASLQQWFDANPQEKVYLHTDKPYYLVGDTIWFKAYVTVGSENQLSAISGALYVDLITEGDSIAKQLKLPITTGMSVGNFVLDDDLTREGNYRIRAYTQWMRNAGADYFYDKTFTIGNSITNSVFAKIDYVYTKSSSKTNIKAILKYTDEKGNPLVSKNVSYQLKESYRILATGGGKTNAAGELSINLPNAKPGELSNSYLMTKVNLSGSETVPKTFPIKTASLQTDVQFFPESGSLINGVKSKVAFKATGTNGLGVAITGVINDSDNKQVAQIDVKHLGMGYFYLTPQAGKSYTATITYPDGASNTVNLPAAVNDGYVLSVLNQQKDSVLVRINTGATKAANTVGLIGQMGGKVYFSMTVPIQNGSAVVSLPTKEIASGILQLTLFSASGSPLNERVVFIQNNDNIDLKINSNKKAYARREKIDIDIDALSGLGKPVGGNFSMSVMSEDAVPSYEANENSIFSHILLSSDIKGYIEKPNYYFFKPSDDTKANLDILMLTQGYRRFNWTDVLSNTSPANTYKADKLINEITGKVVTFDNKPVAGGRVIIINNKTGFTRDTITDKNGRFAFTRLLITNGIDFTVQGANAKGGKRVNTIVDQVTPPVISFNKNIGDVNADIPTLIKTALENSLKQDLEMQKQGKPGRVKELREVRIRAAKPKFGAGAITESQADMVFRPDSRMPCTSLWECLQEANRSRVRFQQLLDTTGECGGPLWIPIFQQKTQYVILIDSVMIQPCYYQSVLINNTEDIAKVVVSCDSYAINAKLLGPLNLSRLNTRIPPPVIAIYTKSGNFRKSSDPSIVHYAPKGYDYVREFYAPKYNIPQNNPAAADLRSTVYWNPRILTGPTGHSKVSYYNSDQTGTYRVTIEGINAEGMLARKVYRYTVQ</sequence>
<feature type="signal peptide" evidence="1">
    <location>
        <begin position="1"/>
        <end position="26"/>
    </location>
</feature>
<dbReference type="Gene3D" id="2.60.40.1930">
    <property type="match status" value="1"/>
</dbReference>
<protein>
    <submittedName>
        <fullName evidence="2">Carboxypeptidase-like regulatory domain-containing protein</fullName>
    </submittedName>
</protein>
<keyword evidence="1" id="KW-0732">Signal</keyword>
<accession>A0ABW5XJG8</accession>
<dbReference type="RefSeq" id="WP_377122450.1">
    <property type="nucleotide sequence ID" value="NZ_JBHUHN010000001.1"/>
</dbReference>
<keyword evidence="3" id="KW-1185">Reference proteome</keyword>
<dbReference type="SUPFAM" id="SSF49464">
    <property type="entry name" value="Carboxypeptidase regulatory domain-like"/>
    <property type="match status" value="1"/>
</dbReference>
<proteinExistence type="predicted"/>
<organism evidence="2 3">
    <name type="scientific">Mucilaginibacter antarcticus</name>
    <dbReference type="NCBI Taxonomy" id="1855725"/>
    <lineage>
        <taxon>Bacteria</taxon>
        <taxon>Pseudomonadati</taxon>
        <taxon>Bacteroidota</taxon>
        <taxon>Sphingobacteriia</taxon>
        <taxon>Sphingobacteriales</taxon>
        <taxon>Sphingobacteriaceae</taxon>
        <taxon>Mucilaginibacter</taxon>
    </lineage>
</organism>